<evidence type="ECO:0000313" key="9">
    <source>
        <dbReference type="EMBL" id="GFO19837.1"/>
    </source>
</evidence>
<evidence type="ECO:0000256" key="1">
    <source>
        <dbReference type="ARBA" id="ARBA00004141"/>
    </source>
</evidence>
<comment type="subcellular location">
    <subcellularLocation>
        <location evidence="1">Membrane</location>
        <topology evidence="1">Multi-pass membrane protein</topology>
    </subcellularLocation>
</comment>
<evidence type="ECO:0000256" key="5">
    <source>
        <dbReference type="ARBA" id="ARBA00023170"/>
    </source>
</evidence>
<feature type="transmembrane region" description="Helical" evidence="7">
    <location>
        <begin position="2425"/>
        <end position="2450"/>
    </location>
</feature>
<name>A0AAV4BKK2_9GAST</name>
<comment type="caution">
    <text evidence="9">The sequence shown here is derived from an EMBL/GenBank/DDBJ whole genome shotgun (WGS) entry which is preliminary data.</text>
</comment>
<dbReference type="SUPFAM" id="SSF53822">
    <property type="entry name" value="Periplasmic binding protein-like I"/>
    <property type="match status" value="5"/>
</dbReference>
<feature type="transmembrane region" description="Helical" evidence="7">
    <location>
        <begin position="2588"/>
        <end position="2611"/>
    </location>
</feature>
<feature type="transmembrane region" description="Helical" evidence="7">
    <location>
        <begin position="2623"/>
        <end position="2641"/>
    </location>
</feature>
<dbReference type="Proteomes" id="UP000735302">
    <property type="component" value="Unassembled WGS sequence"/>
</dbReference>
<feature type="transmembrane region" description="Helical" evidence="7">
    <location>
        <begin position="2462"/>
        <end position="2483"/>
    </location>
</feature>
<gene>
    <name evidence="9" type="ORF">PoB_004634200</name>
</gene>
<keyword evidence="10" id="KW-1185">Reference proteome</keyword>
<sequence>MQVFEATRFTISALNRGYIPGVNFGMRVFDTCKENSVALKALQELYPQTSSRNPFCTQGNNVMLGILGTMFSSTSIPAAKYAATLPVSMISPRAMAPALSDKTHYPTFLRTLPSNAAFAKTVIELLRALQWEENILLIYTDEDYGRSGLKQLLEAAHNRGVCFAKAIAVDPALTTRNEIVAVLNAVGSKTYAAGVLVMTSYHTEMVLDALAQVQSLTSTQWILSDLDITSDQNSLLMARGSMIVAPDSPTIDEFRTFFAQEVADITLNGHLENPWFYDWYEEKYNCWIGTPRAGLSQCNPQTQANLEASFVQSPYVLPTIRALAAYAEAVRQRCQTSAIDPCVNRLRSVSASDFHDTLKNLDVTIPNNFPIAALRGERIKFDANGDLEVYDFAVYNYNNRLGTPIFEKIAQYTNNALTLSRAPVLYDSARTTSLATNPVAPCPTPQGCINCLKPEIPIVFRYNPGDLVIGSLTNGHMPGRFPFTCGEGVTSRLAALVAAEWAATRFRTLNPGKLQQVTLGSLVVDVCPDSLVAGGFISDLLSGNNRFLAASGDVITAENILGFVDHTDGQQASVITPVLANYMLPEIQTDSVASMEEGSDTSMMMGSDHNPFMIQAVPNDHMLYEAISSLLLRMGWTYVQVVTHGSGMYQAAAHDFMMTAGRHGICVVGMVDNLDSQAADRYTTALNRLRSRPNATVVVVIADMGAVRGLLGAISAQGAVGQLQLVAGTEDWARNPEYVRSLETAASGSLMVGLEMSEITTYTNWLRTLTTSDIVGHPFMSELFEITNQCSLGPSTTGSYSRVCGPTDSFNSNPDSPLVMGKIPYVIQSVFTMADKLHEVIVEVCNDPNYSGLCPAFRSSVDIGRRLDEKLQNTAKLNNGYGIKDGKSTTDFIFYQYRGGVYNRFAQYSNENRRLVTLNMNQLTSLPSAPACGGPCVECQYLFALQSGVHLLGDWLVAGIFSVSNPGPEQYQPYICGDIRTSNGPQYTTAMMYAIEQVNSGMAPVSVKGVTFGGIALDHCDNPGRANLLTSSLYSGYLQSMGVDENHILSWLTDNTAATHEAEALLDPLGVAVVSPSATSTDLMDYATFHRTIQGDRTVASALVKIIKSLGYPYFQVVYSDSAYGEAGLQTLKDVAQSEGICVTNSLKVSSTMDADADGVVQSLVALETDVVVFFTGASHTQAVINAISRNSVARNVLFLLLAEPFENIVSSVASNMRHKVMSLRLQTEVLQGYNNFINNSPVSNPYFAHYYMQLMQCNLPGFSTYATSCPEPLQNITMASGYAPDHFILSTINAVYATVDALDRTVRERCGDSYTQPCQAFLADPEMRRRFNMNLANVNFVDEAGNNFRFLDREGNVIYDILQSNNQGGYVKVGTYAGVSLDLESADTAVYSSVSSQCSPPCLSCIMQSLNFSHTPGDIYLAGVFDVHESSVSPFTCGGIKTLHGFLLLEAFHYALNQVNGKEGQFANILPGVRLGGIGIDACSSKIRGGYLVGNINNGYTTLARDGVVIAPAEIDAYIGSYESRSSIYLAEILNDLEIPQISYAAGNPDLSDDRYYPFFYRTVPSDNNMVQAILKFLDMEDIRYVQVVFEETANAIETKNYFMEMASKYSICVAQAVNYPDISTISAETANAVVAQLIEKPAANTVVTFLNANLINSMLQAVMRSERARGKLRFFGSDDWADNQDAIISTGQEAINSVTIKLDSDDVEGFERYINARTLANTNENPWFAEYFQAIHNCYVSKVNTMGYPRPCPLTPSDTINQPNYQQDQGVAYVMDAVYAAAFGLHETLLERCGNDYTAVCQAYRSNENRRTTLRDKLKNVTFMDPLGAPFQFVQRSGNYGYRYYSIDSGVRGVATYNQIGTYNMSSMNITVASTYQNRINSNCERKDACAECPLIRDNSQRYAYFNGPNSIATDATTVVAFFDIHKQGVDPYRCGPINPEGFQQFLAFFYALERVIQSNSVRFVAIDTCSNSLRVDQDLYGLLAGDGLCNSKFDSTYPLAMRNLGSVITLGEPNTMAASRVLEVPGVTYVSPNALSPTLDDKPHLLRSVAPTSAMMKALADLMKELSITYGDVVYEDNMDGFHTLDRLAYYSYDARVCLASNLAVSEDDSPQDIETTLASLSSDSGSKVVVLIGSHVFAKRVLDAANRLGIADDYLWVLAGDWEPTPATMGLLGIGSDVQVLTVHRRTWPVRTFTDHVNQLDYSNVHNPNGRTNIPSQWFDEFYQLLFNCTLPNSERPLGQGRAVCATDRLFSQVDWTPDPYVLNIVTAAYSVANGLRDLGPNLGNDMPSRMIIRDRILDVQWNMLESSNNDFDTNLIQTIFEFDKENRWWDQGHVFTYWSGSTGNLEFITPVEPTDLDTLKARLGDFTPSQCAETLQQGYCGCEFTDSSASPLVMAPMGYQPSDHRNYYEYSSSGDKSFEWPVWTIPVCAVTVAGIIMTIILFLILICAYPVRTGTSVLGYLSIIGILCIYGINFAFFVHATDAVCGIRRFLMGVVYMIALAPLLVKAIDNWRYSHVDFAEGRYSGISSACALLMMALGLVLIQCIIPIMWLILRHPTASQYFPVDSYTRHDNWWCDPPDDYDLGLVLSFAFVLFVLIITSGFSALAFDSERNNRESRWILFSCVATGGCFLVWMVVTTNAGPPYRDPAVAIANVVNATLLVITMPLRKCILMFRAIKERGKEKDTRVVYNRNGVPYEFNSTYDNPTYSLNEYDNTFIDSKSEDF</sequence>
<keyword evidence="2 7" id="KW-0812">Transmembrane</keyword>
<dbReference type="GO" id="GO:0016020">
    <property type="term" value="C:membrane"/>
    <property type="evidence" value="ECO:0007669"/>
    <property type="project" value="UniProtKB-SubCell"/>
</dbReference>
<accession>A0AAV4BKK2</accession>
<feature type="transmembrane region" description="Helical" evidence="7">
    <location>
        <begin position="2534"/>
        <end position="2558"/>
    </location>
</feature>
<dbReference type="GO" id="GO:0004930">
    <property type="term" value="F:G protein-coupled receptor activity"/>
    <property type="evidence" value="ECO:0007669"/>
    <property type="project" value="InterPro"/>
</dbReference>
<evidence type="ECO:0000256" key="2">
    <source>
        <dbReference type="ARBA" id="ARBA00022692"/>
    </source>
</evidence>
<feature type="transmembrane region" description="Helical" evidence="7">
    <location>
        <begin position="2653"/>
        <end position="2671"/>
    </location>
</feature>
<dbReference type="InterPro" id="IPR028082">
    <property type="entry name" value="Peripla_BP_I"/>
</dbReference>
<keyword evidence="4 7" id="KW-0472">Membrane</keyword>
<dbReference type="PROSITE" id="PS50259">
    <property type="entry name" value="G_PROTEIN_RECEP_F3_4"/>
    <property type="match status" value="1"/>
</dbReference>
<dbReference type="InterPro" id="IPR000337">
    <property type="entry name" value="GPCR_3"/>
</dbReference>
<keyword evidence="3 7" id="KW-1133">Transmembrane helix</keyword>
<keyword evidence="5 9" id="KW-0675">Receptor</keyword>
<proteinExistence type="predicted"/>
<dbReference type="Gene3D" id="3.40.50.2300">
    <property type="match status" value="10"/>
</dbReference>
<feature type="domain" description="G-protein coupled receptors family 3 profile" evidence="8">
    <location>
        <begin position="2425"/>
        <end position="2639"/>
    </location>
</feature>
<dbReference type="PANTHER" id="PTHR24060">
    <property type="entry name" value="METABOTROPIC GLUTAMATE RECEPTOR"/>
    <property type="match status" value="1"/>
</dbReference>
<dbReference type="PRINTS" id="PR00248">
    <property type="entry name" value="GPCRMGR"/>
</dbReference>
<dbReference type="InterPro" id="IPR017978">
    <property type="entry name" value="GPCR_3_C"/>
</dbReference>
<keyword evidence="6" id="KW-0325">Glycoprotein</keyword>
<evidence type="ECO:0000313" key="10">
    <source>
        <dbReference type="Proteomes" id="UP000735302"/>
    </source>
</evidence>
<dbReference type="CDD" id="cd13953">
    <property type="entry name" value="7tm_classC_mGluR-like"/>
    <property type="match status" value="1"/>
</dbReference>
<evidence type="ECO:0000256" key="3">
    <source>
        <dbReference type="ARBA" id="ARBA00022989"/>
    </source>
</evidence>
<dbReference type="Pfam" id="PF01094">
    <property type="entry name" value="ANF_receptor"/>
    <property type="match status" value="5"/>
</dbReference>
<reference evidence="9 10" key="1">
    <citation type="journal article" date="2021" name="Elife">
        <title>Chloroplast acquisition without the gene transfer in kleptoplastic sea slugs, Plakobranchus ocellatus.</title>
        <authorList>
            <person name="Maeda T."/>
            <person name="Takahashi S."/>
            <person name="Yoshida T."/>
            <person name="Shimamura S."/>
            <person name="Takaki Y."/>
            <person name="Nagai Y."/>
            <person name="Toyoda A."/>
            <person name="Suzuki Y."/>
            <person name="Arimoto A."/>
            <person name="Ishii H."/>
            <person name="Satoh N."/>
            <person name="Nishiyama T."/>
            <person name="Hasebe M."/>
            <person name="Maruyama T."/>
            <person name="Minagawa J."/>
            <person name="Obokata J."/>
            <person name="Shigenobu S."/>
        </authorList>
    </citation>
    <scope>NUCLEOTIDE SEQUENCE [LARGE SCALE GENOMIC DNA]</scope>
</reference>
<dbReference type="InterPro" id="IPR001828">
    <property type="entry name" value="ANF_lig-bd_rcpt"/>
</dbReference>
<dbReference type="EMBL" id="BLXT01005114">
    <property type="protein sequence ID" value="GFO19837.1"/>
    <property type="molecule type" value="Genomic_DNA"/>
</dbReference>
<dbReference type="InterPro" id="IPR050726">
    <property type="entry name" value="mGluR"/>
</dbReference>
<evidence type="ECO:0000259" key="8">
    <source>
        <dbReference type="PROSITE" id="PS50259"/>
    </source>
</evidence>
<evidence type="ECO:0000256" key="6">
    <source>
        <dbReference type="ARBA" id="ARBA00023180"/>
    </source>
</evidence>
<dbReference type="Pfam" id="PF00003">
    <property type="entry name" value="7tm_3"/>
    <property type="match status" value="1"/>
</dbReference>
<feature type="transmembrane region" description="Helical" evidence="7">
    <location>
        <begin position="2495"/>
        <end position="2513"/>
    </location>
</feature>
<organism evidence="9 10">
    <name type="scientific">Plakobranchus ocellatus</name>
    <dbReference type="NCBI Taxonomy" id="259542"/>
    <lineage>
        <taxon>Eukaryota</taxon>
        <taxon>Metazoa</taxon>
        <taxon>Spiralia</taxon>
        <taxon>Lophotrochozoa</taxon>
        <taxon>Mollusca</taxon>
        <taxon>Gastropoda</taxon>
        <taxon>Heterobranchia</taxon>
        <taxon>Euthyneura</taxon>
        <taxon>Panpulmonata</taxon>
        <taxon>Sacoglossa</taxon>
        <taxon>Placobranchoidea</taxon>
        <taxon>Plakobranchidae</taxon>
        <taxon>Plakobranchus</taxon>
    </lineage>
</organism>
<protein>
    <submittedName>
        <fullName evidence="9">Metabotropic glutamate receptor 3</fullName>
    </submittedName>
</protein>
<evidence type="ECO:0000256" key="4">
    <source>
        <dbReference type="ARBA" id="ARBA00023136"/>
    </source>
</evidence>
<evidence type="ECO:0000256" key="7">
    <source>
        <dbReference type="SAM" id="Phobius"/>
    </source>
</evidence>